<keyword evidence="8" id="KW-1185">Reference proteome</keyword>
<evidence type="ECO:0000256" key="5">
    <source>
        <dbReference type="ARBA" id="ARBA00023136"/>
    </source>
</evidence>
<dbReference type="Proteomes" id="UP000238430">
    <property type="component" value="Unassembled WGS sequence"/>
</dbReference>
<dbReference type="InterPro" id="IPR050833">
    <property type="entry name" value="Poly_Biosynth_Transport"/>
</dbReference>
<evidence type="ECO:0000256" key="6">
    <source>
        <dbReference type="SAM" id="Phobius"/>
    </source>
</evidence>
<keyword evidence="3 6" id="KW-0812">Transmembrane</keyword>
<feature type="transmembrane region" description="Helical" evidence="6">
    <location>
        <begin position="363"/>
        <end position="383"/>
    </location>
</feature>
<dbReference type="GO" id="GO:0016853">
    <property type="term" value="F:isomerase activity"/>
    <property type="evidence" value="ECO:0007669"/>
    <property type="project" value="UniProtKB-KW"/>
</dbReference>
<name>A0A2T1N7F3_9FLAO</name>
<evidence type="ECO:0000256" key="4">
    <source>
        <dbReference type="ARBA" id="ARBA00022989"/>
    </source>
</evidence>
<evidence type="ECO:0000256" key="1">
    <source>
        <dbReference type="ARBA" id="ARBA00004651"/>
    </source>
</evidence>
<dbReference type="EMBL" id="PXOT01000025">
    <property type="protein sequence ID" value="PSG87792.1"/>
    <property type="molecule type" value="Genomic_DNA"/>
</dbReference>
<feature type="transmembrane region" description="Helical" evidence="6">
    <location>
        <begin position="297"/>
        <end position="324"/>
    </location>
</feature>
<feature type="transmembrane region" description="Helical" evidence="6">
    <location>
        <begin position="336"/>
        <end position="356"/>
    </location>
</feature>
<dbReference type="RefSeq" id="WP_106679864.1">
    <property type="nucleotide sequence ID" value="NZ_JACHWV010000004.1"/>
</dbReference>
<evidence type="ECO:0000313" key="7">
    <source>
        <dbReference type="EMBL" id="PSG87792.1"/>
    </source>
</evidence>
<evidence type="ECO:0000313" key="8">
    <source>
        <dbReference type="Proteomes" id="UP000238430"/>
    </source>
</evidence>
<keyword evidence="7" id="KW-0413">Isomerase</keyword>
<gene>
    <name evidence="7" type="ORF">C7H61_11300</name>
</gene>
<feature type="transmembrane region" description="Helical" evidence="6">
    <location>
        <begin position="255"/>
        <end position="277"/>
    </location>
</feature>
<proteinExistence type="predicted"/>
<organism evidence="7 8">
    <name type="scientific">Mesoflavibacter zeaxanthinifaciens subsp. sabulilitoris</name>
    <dbReference type="NCBI Taxonomy" id="1520893"/>
    <lineage>
        <taxon>Bacteria</taxon>
        <taxon>Pseudomonadati</taxon>
        <taxon>Bacteroidota</taxon>
        <taxon>Flavobacteriia</taxon>
        <taxon>Flavobacteriales</taxon>
        <taxon>Flavobacteriaceae</taxon>
        <taxon>Mesoflavibacter</taxon>
    </lineage>
</organism>
<evidence type="ECO:0000256" key="2">
    <source>
        <dbReference type="ARBA" id="ARBA00022475"/>
    </source>
</evidence>
<accession>A0A2T1N7F3</accession>
<dbReference type="GO" id="GO:0005886">
    <property type="term" value="C:plasma membrane"/>
    <property type="evidence" value="ECO:0007669"/>
    <property type="project" value="UniProtKB-SubCell"/>
</dbReference>
<reference evidence="7 8" key="1">
    <citation type="submission" date="2018-03" db="EMBL/GenBank/DDBJ databases">
        <title>Mesoflavibacter sp. HG37 and Mesoflavibacter sp. HG96 sp.nov., two marine bacteria isolated from seawater of Western Pacific Ocean.</title>
        <authorList>
            <person name="Cheng H."/>
            <person name="Wu Y.-H."/>
            <person name="Guo L.-L."/>
            <person name="Xu X.-W."/>
        </authorList>
    </citation>
    <scope>NUCLEOTIDE SEQUENCE [LARGE SCALE GENOMIC DNA]</scope>
    <source>
        <strain evidence="7 8">KCTC 42117</strain>
    </source>
</reference>
<keyword evidence="5 6" id="KW-0472">Membrane</keyword>
<comment type="subcellular location">
    <subcellularLocation>
        <location evidence="1">Cell membrane</location>
        <topology evidence="1">Multi-pass membrane protein</topology>
    </subcellularLocation>
</comment>
<evidence type="ECO:0000256" key="3">
    <source>
        <dbReference type="ARBA" id="ARBA00022692"/>
    </source>
</evidence>
<keyword evidence="2" id="KW-1003">Cell membrane</keyword>
<feature type="transmembrane region" description="Helical" evidence="6">
    <location>
        <begin position="180"/>
        <end position="197"/>
    </location>
</feature>
<feature type="transmembrane region" description="Helical" evidence="6">
    <location>
        <begin position="389"/>
        <end position="409"/>
    </location>
</feature>
<dbReference type="PANTHER" id="PTHR30250:SF28">
    <property type="entry name" value="POLYSACCHARIDE BIOSYNTHESIS PROTEIN"/>
    <property type="match status" value="1"/>
</dbReference>
<dbReference type="OrthoDB" id="105016at2"/>
<protein>
    <submittedName>
        <fullName evidence="7">Sugar isomerase</fullName>
    </submittedName>
</protein>
<feature type="transmembrane region" description="Helical" evidence="6">
    <location>
        <begin position="113"/>
        <end position="135"/>
    </location>
</feature>
<dbReference type="AlphaFoldDB" id="A0A2T1N7F3"/>
<feature type="transmembrane region" description="Helical" evidence="6">
    <location>
        <begin position="18"/>
        <end position="37"/>
    </location>
</feature>
<sequence>MQQSIKMIKSLKISQEQLFMLSVLLVNGGNYLYNLLLGRILGPAQFADAAVLITFLLVLSFVAMTFQLVTAKFSVLLENNVLINFLTTIYKNSTAIGIGLGILIIIFSRQLQTVFNTSSSSMFIIFGVGVPLYFVMSVNRGVYQGKKEFKKLSITYQLEMLSRLVLTISLIYLLGLKSSIVIAIGILLSFVFGLIPFNTKNFNLNIKSQLLASDKKAIKHFLLVTAFYELTQIIINNSDILLVKHYFPSHDAGLYASLALIGRIVYFIAWMFVMLLLPEVVQLKKEGKDPSKILFKYILYIAAIAITIIVGCALFPNLAITLLFGEQYLDVAPLLWKYATATGLFALSNIFAYYYLSLDKYVPVLISAVFGVLQVVLIFLFHGTLEEVVYMQIIAMVLLLLVQLTFYITGLEIKK</sequence>
<feature type="transmembrane region" description="Helical" evidence="6">
    <location>
        <begin position="81"/>
        <end position="107"/>
    </location>
</feature>
<comment type="caution">
    <text evidence="7">The sequence shown here is derived from an EMBL/GenBank/DDBJ whole genome shotgun (WGS) entry which is preliminary data.</text>
</comment>
<dbReference type="Pfam" id="PF13440">
    <property type="entry name" value="Polysacc_synt_3"/>
    <property type="match status" value="1"/>
</dbReference>
<feature type="transmembrane region" description="Helical" evidence="6">
    <location>
        <begin position="49"/>
        <end position="69"/>
    </location>
</feature>
<dbReference type="PANTHER" id="PTHR30250">
    <property type="entry name" value="PST FAMILY PREDICTED COLANIC ACID TRANSPORTER"/>
    <property type="match status" value="1"/>
</dbReference>
<keyword evidence="4 6" id="KW-1133">Transmembrane helix</keyword>